<evidence type="ECO:0000256" key="1">
    <source>
        <dbReference type="ARBA" id="ARBA00022884"/>
    </source>
</evidence>
<feature type="compositionally biased region" description="Basic and acidic residues" evidence="3">
    <location>
        <begin position="280"/>
        <end position="302"/>
    </location>
</feature>
<evidence type="ECO:0000256" key="3">
    <source>
        <dbReference type="SAM" id="MobiDB-lite"/>
    </source>
</evidence>
<dbReference type="PANTHER" id="PTHR23236">
    <property type="entry name" value="EUKARYOTIC TRANSLATION INITIATION FACTOR 4B/4H"/>
    <property type="match status" value="1"/>
</dbReference>
<dbReference type="InterPro" id="IPR012677">
    <property type="entry name" value="Nucleotide-bd_a/b_plait_sf"/>
</dbReference>
<feature type="compositionally biased region" description="Basic and acidic residues" evidence="3">
    <location>
        <begin position="252"/>
        <end position="268"/>
    </location>
</feature>
<name>A0A507FHW9_9FUNG</name>
<feature type="domain" description="RRM" evidence="4">
    <location>
        <begin position="84"/>
        <end position="175"/>
    </location>
</feature>
<dbReference type="OrthoDB" id="48651at2759"/>
<dbReference type="Pfam" id="PF00076">
    <property type="entry name" value="RRM_1"/>
    <property type="match status" value="1"/>
</dbReference>
<dbReference type="SMART" id="SM00360">
    <property type="entry name" value="RRM"/>
    <property type="match status" value="1"/>
</dbReference>
<feature type="region of interest" description="Disordered" evidence="3">
    <location>
        <begin position="53"/>
        <end position="75"/>
    </location>
</feature>
<feature type="compositionally biased region" description="Polar residues" evidence="3">
    <location>
        <begin position="308"/>
        <end position="320"/>
    </location>
</feature>
<evidence type="ECO:0000313" key="6">
    <source>
        <dbReference type="Proteomes" id="UP000320333"/>
    </source>
</evidence>
<dbReference type="InterPro" id="IPR035979">
    <property type="entry name" value="RBD_domain_sf"/>
</dbReference>
<dbReference type="AlphaFoldDB" id="A0A507FHW9"/>
<dbReference type="EMBL" id="QEAP01000064">
    <property type="protein sequence ID" value="TPX75893.1"/>
    <property type="molecule type" value="Genomic_DNA"/>
</dbReference>
<dbReference type="PANTHER" id="PTHR23236:SF11">
    <property type="entry name" value="EUKARYOTIC TRANSLATION INITIATION FACTOR 4H"/>
    <property type="match status" value="1"/>
</dbReference>
<feature type="compositionally biased region" description="Basic and acidic residues" evidence="3">
    <location>
        <begin position="175"/>
        <end position="196"/>
    </location>
</feature>
<proteinExistence type="predicted"/>
<evidence type="ECO:0000256" key="2">
    <source>
        <dbReference type="PROSITE-ProRule" id="PRU00176"/>
    </source>
</evidence>
<feature type="compositionally biased region" description="Basic and acidic residues" evidence="3">
    <location>
        <begin position="333"/>
        <end position="375"/>
    </location>
</feature>
<dbReference type="PROSITE" id="PS50102">
    <property type="entry name" value="RRM"/>
    <property type="match status" value="1"/>
</dbReference>
<gene>
    <name evidence="5" type="ORF">CcCBS67573_g02823</name>
</gene>
<accession>A0A507FHW9</accession>
<keyword evidence="6" id="KW-1185">Reference proteome</keyword>
<dbReference type="SUPFAM" id="SSF54928">
    <property type="entry name" value="RNA-binding domain, RBD"/>
    <property type="match status" value="1"/>
</dbReference>
<evidence type="ECO:0000313" key="5">
    <source>
        <dbReference type="EMBL" id="TPX75893.1"/>
    </source>
</evidence>
<feature type="compositionally biased region" description="Basic and acidic residues" evidence="3">
    <location>
        <begin position="409"/>
        <end position="418"/>
    </location>
</feature>
<reference evidence="5 6" key="1">
    <citation type="journal article" date="2019" name="Sci. Rep.">
        <title>Comparative genomics of chytrid fungi reveal insights into the obligate biotrophic and pathogenic lifestyle of Synchytrium endobioticum.</title>
        <authorList>
            <person name="van de Vossenberg B.T.L.H."/>
            <person name="Warris S."/>
            <person name="Nguyen H.D.T."/>
            <person name="van Gent-Pelzer M.P.E."/>
            <person name="Joly D.L."/>
            <person name="van de Geest H.C."/>
            <person name="Bonants P.J.M."/>
            <person name="Smith D.S."/>
            <person name="Levesque C.A."/>
            <person name="van der Lee T.A.J."/>
        </authorList>
    </citation>
    <scope>NUCLEOTIDE SEQUENCE [LARGE SCALE GENOMIC DNA]</scope>
    <source>
        <strain evidence="5 6">CBS 675.73</strain>
    </source>
</reference>
<organism evidence="5 6">
    <name type="scientific">Chytriomyces confervae</name>
    <dbReference type="NCBI Taxonomy" id="246404"/>
    <lineage>
        <taxon>Eukaryota</taxon>
        <taxon>Fungi</taxon>
        <taxon>Fungi incertae sedis</taxon>
        <taxon>Chytridiomycota</taxon>
        <taxon>Chytridiomycota incertae sedis</taxon>
        <taxon>Chytridiomycetes</taxon>
        <taxon>Chytridiales</taxon>
        <taxon>Chytriomycetaceae</taxon>
        <taxon>Chytriomyces</taxon>
    </lineage>
</organism>
<dbReference type="Proteomes" id="UP000320333">
    <property type="component" value="Unassembled WGS sequence"/>
</dbReference>
<feature type="region of interest" description="Disordered" evidence="3">
    <location>
        <begin position="175"/>
        <end position="451"/>
    </location>
</feature>
<protein>
    <recommendedName>
        <fullName evidence="4">RRM domain-containing protein</fullName>
    </recommendedName>
</protein>
<dbReference type="GO" id="GO:0003723">
    <property type="term" value="F:RNA binding"/>
    <property type="evidence" value="ECO:0007669"/>
    <property type="project" value="UniProtKB-UniRule"/>
</dbReference>
<dbReference type="STRING" id="246404.A0A507FHW9"/>
<feature type="compositionally biased region" description="Basic and acidic residues" evidence="3">
    <location>
        <begin position="385"/>
        <end position="397"/>
    </location>
</feature>
<comment type="caution">
    <text evidence="5">The sequence shown here is derived from an EMBL/GenBank/DDBJ whole genome shotgun (WGS) entry which is preliminary data.</text>
</comment>
<dbReference type="Gene3D" id="3.30.70.330">
    <property type="match status" value="1"/>
</dbReference>
<evidence type="ECO:0000259" key="4">
    <source>
        <dbReference type="PROSITE" id="PS50102"/>
    </source>
</evidence>
<sequence>MAPPKAKAQKVSLGAFLADSSLGDWADDVGDLPSAQFASILIRLFSYLVPTGPSRSGGDRYASSSMGGDRGAPRDVAFPTQPPYNAYIGNLSYEINENDIESLFKDLKNFHRFPFGSSSNGAVLVKSVRLLRDTDDNIKGFGYCEFDDADSLRGAVALHGSSVKGRAIKIDVSEAKGGDRGGRGGFGGDRRERGDTRFGGFDDSPSDWRSAPRREIRPTSPERGFGGAPARQPSGGFGGAREGSGFGGGFGGERRDFNNGPRPDRDGFQRVGGPGAFRNNFERPETSGAPAERKRLDLKPRTVDASVVSPTSAEQETTSPVKAKANPFGSAQARDEDAIMRRVEEKLAQKDAERKAAEAEARKAREEAKATEIKKVAPGASASGKSEETGSWRRDGPRPAMAKQPFKKNINDIVKEPKPAPPVAAKAKEVKPANVFDLLNNDEGDAPEDDE</sequence>
<feature type="compositionally biased region" description="Gly residues" evidence="3">
    <location>
        <begin position="235"/>
        <end position="251"/>
    </location>
</feature>
<keyword evidence="1 2" id="KW-0694">RNA-binding</keyword>
<feature type="compositionally biased region" description="Acidic residues" evidence="3">
    <location>
        <begin position="440"/>
        <end position="451"/>
    </location>
</feature>
<dbReference type="InterPro" id="IPR000504">
    <property type="entry name" value="RRM_dom"/>
</dbReference>